<organism evidence="1 2">
    <name type="scientific">Gordonia sputi NBRC 100414</name>
    <dbReference type="NCBI Taxonomy" id="1089453"/>
    <lineage>
        <taxon>Bacteria</taxon>
        <taxon>Bacillati</taxon>
        <taxon>Actinomycetota</taxon>
        <taxon>Actinomycetes</taxon>
        <taxon>Mycobacteriales</taxon>
        <taxon>Gordoniaceae</taxon>
        <taxon>Gordonia</taxon>
    </lineage>
</organism>
<comment type="caution">
    <text evidence="1">The sequence shown here is derived from an EMBL/GenBank/DDBJ whole genome shotgun (WGS) entry which is preliminary data.</text>
</comment>
<proteinExistence type="predicted"/>
<evidence type="ECO:0000313" key="1">
    <source>
        <dbReference type="EMBL" id="GAB41338.1"/>
    </source>
</evidence>
<dbReference type="AlphaFoldDB" id="H5U6I0"/>
<reference evidence="1 2" key="1">
    <citation type="submission" date="2012-02" db="EMBL/GenBank/DDBJ databases">
        <title>Whole genome shotgun sequence of Gordonia sputi NBRC 100414.</title>
        <authorList>
            <person name="Yoshida I."/>
            <person name="Hosoyama A."/>
            <person name="Tsuchikane K."/>
            <person name="Katsumata H."/>
            <person name="Yamazaki S."/>
            <person name="Fujita N."/>
        </authorList>
    </citation>
    <scope>NUCLEOTIDE SEQUENCE [LARGE SCALE GENOMIC DNA]</scope>
    <source>
        <strain evidence="1 2">NBRC 100414</strain>
    </source>
</reference>
<keyword evidence="2" id="KW-1185">Reference proteome</keyword>
<evidence type="ECO:0000313" key="2">
    <source>
        <dbReference type="Proteomes" id="UP000005845"/>
    </source>
</evidence>
<accession>H5U6I0</accession>
<name>H5U6I0_9ACTN</name>
<gene>
    <name evidence="1" type="ORF">GOSPT_128_00030</name>
</gene>
<dbReference type="EMBL" id="BAFC01000126">
    <property type="protein sequence ID" value="GAB41338.1"/>
    <property type="molecule type" value="Genomic_DNA"/>
</dbReference>
<dbReference type="Proteomes" id="UP000005845">
    <property type="component" value="Unassembled WGS sequence"/>
</dbReference>
<sequence length="104" mass="11982">MFLSAAILDEQRVELLRITSAAERHTLRDGYKNLFADREESPSDTAFRTTKPPIRYGHAGVHRCARDRDSRRQNANRSKRHHWVLRRILVLSAASTGVPHCHPK</sequence>
<protein>
    <submittedName>
        <fullName evidence="1">Uncharacterized protein</fullName>
    </submittedName>
</protein>